<dbReference type="EMBL" id="AP026803">
    <property type="protein sequence ID" value="BDR60588.1"/>
    <property type="molecule type" value="Genomic_DNA"/>
</dbReference>
<organism evidence="4 5">
    <name type="scientific">Lactobacillus xylocopicola</name>
    <dbReference type="NCBI Taxonomy" id="2976676"/>
    <lineage>
        <taxon>Bacteria</taxon>
        <taxon>Bacillati</taxon>
        <taxon>Bacillota</taxon>
        <taxon>Bacilli</taxon>
        <taxon>Lactobacillales</taxon>
        <taxon>Lactobacillaceae</taxon>
        <taxon>Lactobacillus</taxon>
    </lineage>
</organism>
<protein>
    <submittedName>
        <fullName evidence="4">Glycosyl transferase</fullName>
    </submittedName>
</protein>
<proteinExistence type="predicted"/>
<dbReference type="Pfam" id="PF01501">
    <property type="entry name" value="Glyco_transf_8"/>
    <property type="match status" value="1"/>
</dbReference>
<evidence type="ECO:0000313" key="4">
    <source>
        <dbReference type="EMBL" id="BDR60588.1"/>
    </source>
</evidence>
<dbReference type="InterPro" id="IPR029044">
    <property type="entry name" value="Nucleotide-diphossugar_trans"/>
</dbReference>
<name>A0ABM8BH29_9LACO</name>
<evidence type="ECO:0000256" key="3">
    <source>
        <dbReference type="ARBA" id="ARBA00022723"/>
    </source>
</evidence>
<keyword evidence="3" id="KW-0479">Metal-binding</keyword>
<accession>A0ABM8BH29</accession>
<keyword evidence="2 4" id="KW-0808">Transferase</keyword>
<dbReference type="RefSeq" id="WP_317636846.1">
    <property type="nucleotide sequence ID" value="NZ_AP026803.1"/>
</dbReference>
<dbReference type="PANTHER" id="PTHR13778">
    <property type="entry name" value="GLYCOSYLTRANSFERASE 8 DOMAIN-CONTAINING PROTEIN"/>
    <property type="match status" value="1"/>
</dbReference>
<dbReference type="InterPro" id="IPR002495">
    <property type="entry name" value="Glyco_trans_8"/>
</dbReference>
<dbReference type="GO" id="GO:0016740">
    <property type="term" value="F:transferase activity"/>
    <property type="evidence" value="ECO:0007669"/>
    <property type="project" value="UniProtKB-KW"/>
</dbReference>
<evidence type="ECO:0000256" key="2">
    <source>
        <dbReference type="ARBA" id="ARBA00022679"/>
    </source>
</evidence>
<sequence>MTSRKKAVIEILVTIDQNYLKPLEVMLYSLRLNNPGEDFRIWVLHDNIPARALAALHTYSIKIGMEIAPMAMDKHFDFPASLLNLHDYPKEMYFRLLAGQALPAYLHQIIYLDPDILVINALRPLWETDLQGKMFAAAVHEGLTDIMSSINNIRLGTDTAYFNSGIMLMDLDQMRQKIKVVEIAAAIQQHHDTLILPDQDILNYLYGEDILKIPETRWNYDARAYSIYFTRSGGNINTEWVMENTAILHFCGKPKPWEREKHSHYSRFKPLYLNYQQMVNRIFQQQK</sequence>
<gene>
    <name evidence="4" type="ORF">KIM322_08490</name>
</gene>
<dbReference type="SUPFAM" id="SSF53448">
    <property type="entry name" value="Nucleotide-diphospho-sugar transferases"/>
    <property type="match status" value="1"/>
</dbReference>
<reference evidence="4 5" key="1">
    <citation type="journal article" date="2023" name="Microbiol. Spectr.">
        <title>Symbiosis of Carpenter Bees with Uncharacterized Lactic Acid Bacteria Showing NAD Auxotrophy.</title>
        <authorList>
            <person name="Kawasaki S."/>
            <person name="Ozawa K."/>
            <person name="Mori T."/>
            <person name="Yamamoto A."/>
            <person name="Ito M."/>
            <person name="Ohkuma M."/>
            <person name="Sakamoto M."/>
            <person name="Matsutani M."/>
        </authorList>
    </citation>
    <scope>NUCLEOTIDE SEQUENCE [LARGE SCALE GENOMIC DNA]</scope>
    <source>
        <strain evidence="4 5">Kim32-2</strain>
    </source>
</reference>
<dbReference type="Proteomes" id="UP001321741">
    <property type="component" value="Chromosome"/>
</dbReference>
<keyword evidence="5" id="KW-1185">Reference proteome</keyword>
<dbReference type="Gene3D" id="3.90.550.10">
    <property type="entry name" value="Spore Coat Polysaccharide Biosynthesis Protein SpsA, Chain A"/>
    <property type="match status" value="1"/>
</dbReference>
<evidence type="ECO:0000256" key="1">
    <source>
        <dbReference type="ARBA" id="ARBA00022676"/>
    </source>
</evidence>
<dbReference type="CDD" id="cd04194">
    <property type="entry name" value="GT8_A4GalT_like"/>
    <property type="match status" value="1"/>
</dbReference>
<evidence type="ECO:0000313" key="5">
    <source>
        <dbReference type="Proteomes" id="UP001321741"/>
    </source>
</evidence>
<dbReference type="InterPro" id="IPR050748">
    <property type="entry name" value="Glycosyltrans_8_dom-fam"/>
</dbReference>
<keyword evidence="1" id="KW-0328">Glycosyltransferase</keyword>
<dbReference type="PANTHER" id="PTHR13778:SF47">
    <property type="entry name" value="LIPOPOLYSACCHARIDE 1,3-GALACTOSYLTRANSFERASE"/>
    <property type="match status" value="1"/>
</dbReference>